<sequence length="283" mass="31474">MANIDLTTNGWVDLIFEGRNHEYGAYKLRKGTPKRNVYSIIVIAVLAALLVGVYVAKSAYDKYQAAHAKNEAVTELSALNQPKQKKAEVKRKEIVEPEKKEVVKEVKSSIKFTAPVIKKDNEVKPEEEMKTQAELMQTNTAIGALDVKGNSDNGEILKVTQRVADEPVKPAEEKPEVENKVFEVVEQMPSFPGGPSALMKYLSENIKYPVVAQENGVQGRVVVSFVVERDGSITDVKVARSVDPSLDREAMRVVRSMPHWIPGKQNGSAVRVKYNVPVSFRLQ</sequence>
<keyword evidence="9 10" id="KW-0472">Membrane</keyword>
<dbReference type="AlphaFoldDB" id="A0A7K0KBM4"/>
<keyword evidence="6 10" id="KW-0812">Transmembrane</keyword>
<evidence type="ECO:0000256" key="6">
    <source>
        <dbReference type="ARBA" id="ARBA00022692"/>
    </source>
</evidence>
<keyword evidence="4" id="KW-1003">Cell membrane</keyword>
<evidence type="ECO:0000256" key="9">
    <source>
        <dbReference type="ARBA" id="ARBA00023136"/>
    </source>
</evidence>
<gene>
    <name evidence="12" type="ORF">FYJ73_00790</name>
</gene>
<feature type="transmembrane region" description="Helical" evidence="10">
    <location>
        <begin position="37"/>
        <end position="56"/>
    </location>
</feature>
<dbReference type="FunFam" id="3.30.1150.10:FF:000002">
    <property type="entry name" value="Energy transducer TonB"/>
    <property type="match status" value="1"/>
</dbReference>
<evidence type="ECO:0000256" key="2">
    <source>
        <dbReference type="ARBA" id="ARBA00006555"/>
    </source>
</evidence>
<dbReference type="NCBIfam" id="TIGR01352">
    <property type="entry name" value="tonB_Cterm"/>
    <property type="match status" value="1"/>
</dbReference>
<evidence type="ECO:0000256" key="1">
    <source>
        <dbReference type="ARBA" id="ARBA00004383"/>
    </source>
</evidence>
<keyword evidence="5" id="KW-0997">Cell inner membrane</keyword>
<dbReference type="PRINTS" id="PR01374">
    <property type="entry name" value="TONBPROTEIN"/>
</dbReference>
<proteinExistence type="inferred from homology"/>
<evidence type="ECO:0000256" key="4">
    <source>
        <dbReference type="ARBA" id="ARBA00022475"/>
    </source>
</evidence>
<evidence type="ECO:0000313" key="13">
    <source>
        <dbReference type="Proteomes" id="UP000438914"/>
    </source>
</evidence>
<organism evidence="12 13">
    <name type="scientific">Hallella mizrahii</name>
    <dbReference type="NCBI Taxonomy" id="2606637"/>
    <lineage>
        <taxon>Bacteria</taxon>
        <taxon>Pseudomonadati</taxon>
        <taxon>Bacteroidota</taxon>
        <taxon>Bacteroidia</taxon>
        <taxon>Bacteroidales</taxon>
        <taxon>Prevotellaceae</taxon>
        <taxon>Hallella</taxon>
    </lineage>
</organism>
<evidence type="ECO:0000256" key="8">
    <source>
        <dbReference type="ARBA" id="ARBA00022989"/>
    </source>
</evidence>
<keyword evidence="8 10" id="KW-1133">Transmembrane helix</keyword>
<dbReference type="GO" id="GO:0055085">
    <property type="term" value="P:transmembrane transport"/>
    <property type="evidence" value="ECO:0007669"/>
    <property type="project" value="InterPro"/>
</dbReference>
<dbReference type="InterPro" id="IPR003538">
    <property type="entry name" value="TonB"/>
</dbReference>
<dbReference type="RefSeq" id="WP_154532639.1">
    <property type="nucleotide sequence ID" value="NZ_VUNG01000001.1"/>
</dbReference>
<accession>A0A7K0KBM4</accession>
<dbReference type="GO" id="GO:0098797">
    <property type="term" value="C:plasma membrane protein complex"/>
    <property type="evidence" value="ECO:0007669"/>
    <property type="project" value="TreeGrafter"/>
</dbReference>
<dbReference type="InterPro" id="IPR006260">
    <property type="entry name" value="TonB/TolA_C"/>
</dbReference>
<dbReference type="GO" id="GO:0031992">
    <property type="term" value="F:energy transducer activity"/>
    <property type="evidence" value="ECO:0007669"/>
    <property type="project" value="InterPro"/>
</dbReference>
<evidence type="ECO:0000259" key="11">
    <source>
        <dbReference type="PROSITE" id="PS52015"/>
    </source>
</evidence>
<dbReference type="GO" id="GO:0030288">
    <property type="term" value="C:outer membrane-bounded periplasmic space"/>
    <property type="evidence" value="ECO:0007669"/>
    <property type="project" value="InterPro"/>
</dbReference>
<dbReference type="Gene3D" id="3.30.1150.10">
    <property type="match status" value="1"/>
</dbReference>
<keyword evidence="3" id="KW-0813">Transport</keyword>
<evidence type="ECO:0000256" key="10">
    <source>
        <dbReference type="SAM" id="Phobius"/>
    </source>
</evidence>
<dbReference type="Pfam" id="PF03544">
    <property type="entry name" value="TonB_C"/>
    <property type="match status" value="1"/>
</dbReference>
<dbReference type="SUPFAM" id="SSF74653">
    <property type="entry name" value="TolA/TonB C-terminal domain"/>
    <property type="match status" value="1"/>
</dbReference>
<dbReference type="GO" id="GO:0015891">
    <property type="term" value="P:siderophore transport"/>
    <property type="evidence" value="ECO:0007669"/>
    <property type="project" value="InterPro"/>
</dbReference>
<dbReference type="InterPro" id="IPR037682">
    <property type="entry name" value="TonB_C"/>
</dbReference>
<dbReference type="GO" id="GO:0015031">
    <property type="term" value="P:protein transport"/>
    <property type="evidence" value="ECO:0007669"/>
    <property type="project" value="UniProtKB-KW"/>
</dbReference>
<comment type="subcellular location">
    <subcellularLocation>
        <location evidence="1">Cell inner membrane</location>
        <topology evidence="1">Single-pass membrane protein</topology>
        <orientation evidence="1">Periplasmic side</orientation>
    </subcellularLocation>
</comment>
<dbReference type="PANTHER" id="PTHR33446">
    <property type="entry name" value="PROTEIN TONB-RELATED"/>
    <property type="match status" value="1"/>
</dbReference>
<keyword evidence="13" id="KW-1185">Reference proteome</keyword>
<feature type="domain" description="TonB C-terminal" evidence="11">
    <location>
        <begin position="193"/>
        <end position="283"/>
    </location>
</feature>
<keyword evidence="7" id="KW-0653">Protein transport</keyword>
<protein>
    <submittedName>
        <fullName evidence="12">TonB family protein</fullName>
    </submittedName>
</protein>
<dbReference type="EMBL" id="VUNG01000001">
    <property type="protein sequence ID" value="MST83238.1"/>
    <property type="molecule type" value="Genomic_DNA"/>
</dbReference>
<dbReference type="InterPro" id="IPR051045">
    <property type="entry name" value="TonB-dependent_transducer"/>
</dbReference>
<comment type="similarity">
    <text evidence="2">Belongs to the TonB family.</text>
</comment>
<reference evidence="12 13" key="1">
    <citation type="submission" date="2019-08" db="EMBL/GenBank/DDBJ databases">
        <title>In-depth cultivation of the pig gut microbiome towards novel bacterial diversity and tailored functional studies.</title>
        <authorList>
            <person name="Wylensek D."/>
            <person name="Hitch T.C.A."/>
            <person name="Clavel T."/>
        </authorList>
    </citation>
    <scope>NUCLEOTIDE SEQUENCE [LARGE SCALE GENOMIC DNA]</scope>
    <source>
        <strain evidence="12 13">LKV-178-WT-2A</strain>
    </source>
</reference>
<evidence type="ECO:0000256" key="3">
    <source>
        <dbReference type="ARBA" id="ARBA00022448"/>
    </source>
</evidence>
<comment type="caution">
    <text evidence="12">The sequence shown here is derived from an EMBL/GenBank/DDBJ whole genome shotgun (WGS) entry which is preliminary data.</text>
</comment>
<evidence type="ECO:0000256" key="7">
    <source>
        <dbReference type="ARBA" id="ARBA00022927"/>
    </source>
</evidence>
<dbReference type="PANTHER" id="PTHR33446:SF2">
    <property type="entry name" value="PROTEIN TONB"/>
    <property type="match status" value="1"/>
</dbReference>
<dbReference type="Proteomes" id="UP000438914">
    <property type="component" value="Unassembled WGS sequence"/>
</dbReference>
<evidence type="ECO:0000256" key="5">
    <source>
        <dbReference type="ARBA" id="ARBA00022519"/>
    </source>
</evidence>
<name>A0A7K0KBM4_9BACT</name>
<evidence type="ECO:0000313" key="12">
    <source>
        <dbReference type="EMBL" id="MST83238.1"/>
    </source>
</evidence>
<dbReference type="PROSITE" id="PS52015">
    <property type="entry name" value="TONB_CTD"/>
    <property type="match status" value="1"/>
</dbReference>